<keyword evidence="11" id="KW-0830">Ubiquinone</keyword>
<dbReference type="GO" id="GO:0008289">
    <property type="term" value="F:lipid binding"/>
    <property type="evidence" value="ECO:0007669"/>
    <property type="project" value="UniProtKB-UniRule"/>
</dbReference>
<dbReference type="OrthoDB" id="619536at2759"/>
<proteinExistence type="inferred from homology"/>
<evidence type="ECO:0000256" key="5">
    <source>
        <dbReference type="ARBA" id="ARBA00022946"/>
    </source>
</evidence>
<evidence type="ECO:0000259" key="10">
    <source>
        <dbReference type="Pfam" id="PF21392"/>
    </source>
</evidence>
<accession>A0A8X6IZA2</accession>
<dbReference type="FunFam" id="1.10.357.10:FF:000004">
    <property type="entry name" value="Ubiquinone biosynthesis protein COQ9, mitochondrial"/>
    <property type="match status" value="1"/>
</dbReference>
<evidence type="ECO:0000256" key="7">
    <source>
        <dbReference type="ARBA" id="ARBA00023128"/>
    </source>
</evidence>
<dbReference type="EMBL" id="BMAW01000086">
    <property type="protein sequence ID" value="GFS67336.1"/>
    <property type="molecule type" value="Genomic_DNA"/>
</dbReference>
<dbReference type="PANTHER" id="PTHR21427">
    <property type="entry name" value="UBIQUINONE BIOSYNTHESIS PROTEIN COQ9, MITOCHONDRIAL"/>
    <property type="match status" value="1"/>
</dbReference>
<dbReference type="PANTHER" id="PTHR21427:SF19">
    <property type="entry name" value="UBIQUINONE BIOSYNTHESIS PROTEIN COQ9, MITOCHONDRIAL"/>
    <property type="match status" value="1"/>
</dbReference>
<evidence type="ECO:0000313" key="11">
    <source>
        <dbReference type="EMBL" id="GFS67336.1"/>
    </source>
</evidence>
<comment type="similarity">
    <text evidence="3 8">Belongs to the COQ9 family.</text>
</comment>
<comment type="pathway">
    <text evidence="2 8">Cofactor biosynthesis; ubiquinone biosynthesis.</text>
</comment>
<keyword evidence="12" id="KW-1185">Reference proteome</keyword>
<comment type="function">
    <text evidence="8">Membrane-associated protein that warps the membrane surface to access and bind aromatic isoprenes with high specificity, including ubiquinone (CoQ) isoprene intermediates and presents them directly to Coq7, therefore facilitating the Coq7-mediated hydroxylase step. Participates in the biosynthesis of coenzyme Q, also named ubiquinone, an essential lipid-soluble electron transporter for aerobic cellular respiration.</text>
</comment>
<dbReference type="GO" id="GO:0005743">
    <property type="term" value="C:mitochondrial inner membrane"/>
    <property type="evidence" value="ECO:0007669"/>
    <property type="project" value="TreeGrafter"/>
</dbReference>
<evidence type="ECO:0000256" key="2">
    <source>
        <dbReference type="ARBA" id="ARBA00004749"/>
    </source>
</evidence>
<protein>
    <recommendedName>
        <fullName evidence="8">Ubiquinone biosynthesis protein</fullName>
    </recommendedName>
</protein>
<dbReference type="Gene3D" id="1.10.357.10">
    <property type="entry name" value="Tetracycline Repressor, domain 2"/>
    <property type="match status" value="1"/>
</dbReference>
<dbReference type="InterPro" id="IPR013718">
    <property type="entry name" value="COQ9_C"/>
</dbReference>
<keyword evidence="6 8" id="KW-0446">Lipid-binding</keyword>
<evidence type="ECO:0000313" key="12">
    <source>
        <dbReference type="Proteomes" id="UP000887013"/>
    </source>
</evidence>
<keyword evidence="5" id="KW-0809">Transit peptide</keyword>
<organism evidence="11 12">
    <name type="scientific">Nephila pilipes</name>
    <name type="common">Giant wood spider</name>
    <name type="synonym">Nephila maculata</name>
    <dbReference type="NCBI Taxonomy" id="299642"/>
    <lineage>
        <taxon>Eukaryota</taxon>
        <taxon>Metazoa</taxon>
        <taxon>Ecdysozoa</taxon>
        <taxon>Arthropoda</taxon>
        <taxon>Chelicerata</taxon>
        <taxon>Arachnida</taxon>
        <taxon>Araneae</taxon>
        <taxon>Araneomorphae</taxon>
        <taxon>Entelegynae</taxon>
        <taxon>Araneoidea</taxon>
        <taxon>Nephilidae</taxon>
        <taxon>Nephila</taxon>
    </lineage>
</organism>
<dbReference type="NCBIfam" id="TIGR02396">
    <property type="entry name" value="diverge_rpsU"/>
    <property type="match status" value="1"/>
</dbReference>
<name>A0A8X6IZA2_NEPPI</name>
<dbReference type="InterPro" id="IPR012762">
    <property type="entry name" value="Ubiq_biosynth_COQ9"/>
</dbReference>
<feature type="domain" description="Ubiquinone biosynthesis protein COQ9 HTH" evidence="10">
    <location>
        <begin position="73"/>
        <end position="101"/>
    </location>
</feature>
<dbReference type="Pfam" id="PF08511">
    <property type="entry name" value="COQ9"/>
    <property type="match status" value="1"/>
</dbReference>
<dbReference type="InterPro" id="IPR048674">
    <property type="entry name" value="COQ9_HTH"/>
</dbReference>
<dbReference type="Proteomes" id="UP000887013">
    <property type="component" value="Unassembled WGS sequence"/>
</dbReference>
<evidence type="ECO:0000259" key="9">
    <source>
        <dbReference type="Pfam" id="PF08511"/>
    </source>
</evidence>
<evidence type="ECO:0000256" key="4">
    <source>
        <dbReference type="ARBA" id="ARBA00022688"/>
    </source>
</evidence>
<keyword evidence="7 8" id="KW-0496">Mitochondrion</keyword>
<dbReference type="Pfam" id="PF21392">
    <property type="entry name" value="COQ9_N"/>
    <property type="match status" value="1"/>
</dbReference>
<evidence type="ECO:0000256" key="8">
    <source>
        <dbReference type="RuleBase" id="RU366063"/>
    </source>
</evidence>
<gene>
    <name evidence="11" type="primary">Coq9</name>
    <name evidence="11" type="ORF">NPIL_608661</name>
</gene>
<evidence type="ECO:0000256" key="3">
    <source>
        <dbReference type="ARBA" id="ARBA00010766"/>
    </source>
</evidence>
<evidence type="ECO:0000256" key="1">
    <source>
        <dbReference type="ARBA" id="ARBA00004173"/>
    </source>
</evidence>
<sequence length="290" mass="33015">MAWSCIFICKLSRFVPCKIMRNRSMHLIHRNHHYFSSVRTFASLTKNLGVAEPYVQTDSDSDSEEQQLNDLTDIKLQILKAGLDFVPEHGWSKQSIALGAQSLGLSSSSHTLIEDGSADLVHYFNILCNEKLESYLNEQYSENKVKIGIQNYIEDALENRLKMIVPFVSKWPEAMALLISPLQVPTDSKNLLDLVDMIWSLSGDKSLDLTWYSKRLSVAAIYRMCELSLVQDKSPEYTDTFNFLHRRVENVMDASKFIDNVATSTKYLPDFSAGALITARNILGMNQLFR</sequence>
<evidence type="ECO:0000256" key="6">
    <source>
        <dbReference type="ARBA" id="ARBA00023121"/>
    </source>
</evidence>
<comment type="caution">
    <text evidence="11">The sequence shown here is derived from an EMBL/GenBank/DDBJ whole genome shotgun (WGS) entry which is preliminary data.</text>
</comment>
<dbReference type="GO" id="GO:0006744">
    <property type="term" value="P:ubiquinone biosynthetic process"/>
    <property type="evidence" value="ECO:0007669"/>
    <property type="project" value="UniProtKB-UniRule"/>
</dbReference>
<keyword evidence="4 8" id="KW-0831">Ubiquinone biosynthesis</keyword>
<reference evidence="11" key="1">
    <citation type="submission" date="2020-08" db="EMBL/GenBank/DDBJ databases">
        <title>Multicomponent nature underlies the extraordinary mechanical properties of spider dragline silk.</title>
        <authorList>
            <person name="Kono N."/>
            <person name="Nakamura H."/>
            <person name="Mori M."/>
            <person name="Yoshida Y."/>
            <person name="Ohtoshi R."/>
            <person name="Malay A.D."/>
            <person name="Moran D.A.P."/>
            <person name="Tomita M."/>
            <person name="Numata K."/>
            <person name="Arakawa K."/>
        </authorList>
    </citation>
    <scope>NUCLEOTIDE SEQUENCE</scope>
</reference>
<feature type="domain" description="COQ9 C-terminal" evidence="9">
    <location>
        <begin position="185"/>
        <end position="253"/>
    </location>
</feature>
<dbReference type="AlphaFoldDB" id="A0A8X6IZA2"/>
<comment type="subcellular location">
    <subcellularLocation>
        <location evidence="1 8">Mitochondrion</location>
    </subcellularLocation>
</comment>